<protein>
    <submittedName>
        <fullName evidence="2">Uncharacterized protein</fullName>
    </submittedName>
</protein>
<name>A0ABN3WCK8_9ACTN</name>
<evidence type="ECO:0000313" key="3">
    <source>
        <dbReference type="Proteomes" id="UP001501423"/>
    </source>
</evidence>
<feature type="compositionally biased region" description="Pro residues" evidence="1">
    <location>
        <begin position="12"/>
        <end position="21"/>
    </location>
</feature>
<proteinExistence type="predicted"/>
<feature type="region of interest" description="Disordered" evidence="1">
    <location>
        <begin position="49"/>
        <end position="74"/>
    </location>
</feature>
<feature type="region of interest" description="Disordered" evidence="1">
    <location>
        <begin position="1"/>
        <end position="27"/>
    </location>
</feature>
<keyword evidence="3" id="KW-1185">Reference proteome</keyword>
<comment type="caution">
    <text evidence="2">The sequence shown here is derived from an EMBL/GenBank/DDBJ whole genome shotgun (WGS) entry which is preliminary data.</text>
</comment>
<feature type="compositionally biased region" description="Basic and acidic residues" evidence="1">
    <location>
        <begin position="53"/>
        <end position="64"/>
    </location>
</feature>
<evidence type="ECO:0000313" key="2">
    <source>
        <dbReference type="EMBL" id="GAA2910314.1"/>
    </source>
</evidence>
<dbReference type="EMBL" id="BAAAVA010000004">
    <property type="protein sequence ID" value="GAA2910314.1"/>
    <property type="molecule type" value="Genomic_DNA"/>
</dbReference>
<gene>
    <name evidence="2" type="ORF">GCM10010478_06140</name>
</gene>
<evidence type="ECO:0000256" key="1">
    <source>
        <dbReference type="SAM" id="MobiDB-lite"/>
    </source>
</evidence>
<organism evidence="2 3">
    <name type="scientific">Streptomyces erythrogriseus</name>
    <dbReference type="NCBI Taxonomy" id="284027"/>
    <lineage>
        <taxon>Bacteria</taxon>
        <taxon>Bacillati</taxon>
        <taxon>Actinomycetota</taxon>
        <taxon>Actinomycetes</taxon>
        <taxon>Kitasatosporales</taxon>
        <taxon>Streptomycetaceae</taxon>
        <taxon>Streptomyces</taxon>
        <taxon>Streptomyces griseoincarnatus group</taxon>
    </lineage>
</organism>
<sequence length="106" mass="10758">MDAPAAAGAHPHPVPSPPRAATPPSWRAHVPPTAGIRAAGAARVGAAAPCRRQVREHPPARTDAHCPAGRRQAWRLGPTGAPLVLAKPGRTHAGAANAHGVCNPRA</sequence>
<reference evidence="2 3" key="1">
    <citation type="journal article" date="2019" name="Int. J. Syst. Evol. Microbiol.">
        <title>The Global Catalogue of Microorganisms (GCM) 10K type strain sequencing project: providing services to taxonomists for standard genome sequencing and annotation.</title>
        <authorList>
            <consortium name="The Broad Institute Genomics Platform"/>
            <consortium name="The Broad Institute Genome Sequencing Center for Infectious Disease"/>
            <person name="Wu L."/>
            <person name="Ma J."/>
        </authorList>
    </citation>
    <scope>NUCLEOTIDE SEQUENCE [LARGE SCALE GENOMIC DNA]</scope>
    <source>
        <strain evidence="2 3">JCM 9650</strain>
    </source>
</reference>
<dbReference type="Proteomes" id="UP001501423">
    <property type="component" value="Unassembled WGS sequence"/>
</dbReference>
<feature type="compositionally biased region" description="Low complexity" evidence="1">
    <location>
        <begin position="1"/>
        <end position="11"/>
    </location>
</feature>
<accession>A0ABN3WCK8</accession>